<evidence type="ECO:0000256" key="3">
    <source>
        <dbReference type="ARBA" id="ARBA00022537"/>
    </source>
</evidence>
<dbReference type="SUPFAM" id="SSF48403">
    <property type="entry name" value="Ankyrin repeat"/>
    <property type="match status" value="1"/>
</dbReference>
<name>A0A443RVC3_9ACAR</name>
<keyword evidence="4" id="KW-0638">Presynaptic neurotoxin</keyword>
<proteinExistence type="predicted"/>
<organism evidence="6 7">
    <name type="scientific">Leptotrombidium deliense</name>
    <dbReference type="NCBI Taxonomy" id="299467"/>
    <lineage>
        <taxon>Eukaryota</taxon>
        <taxon>Metazoa</taxon>
        <taxon>Ecdysozoa</taxon>
        <taxon>Arthropoda</taxon>
        <taxon>Chelicerata</taxon>
        <taxon>Arachnida</taxon>
        <taxon>Acari</taxon>
        <taxon>Acariformes</taxon>
        <taxon>Trombidiformes</taxon>
        <taxon>Prostigmata</taxon>
        <taxon>Anystina</taxon>
        <taxon>Parasitengona</taxon>
        <taxon>Trombiculoidea</taxon>
        <taxon>Trombiculidae</taxon>
        <taxon>Leptotrombidium</taxon>
    </lineage>
</organism>
<keyword evidence="5" id="KW-1053">Target membrane</keyword>
<keyword evidence="7" id="KW-1185">Reference proteome</keyword>
<evidence type="ECO:0000256" key="4">
    <source>
        <dbReference type="ARBA" id="ARBA00023028"/>
    </source>
</evidence>
<evidence type="ECO:0000256" key="1">
    <source>
        <dbReference type="ARBA" id="ARBA00004175"/>
    </source>
</evidence>
<comment type="caution">
    <text evidence="6">The sequence shown here is derived from an EMBL/GenBank/DDBJ whole genome shotgun (WGS) entry which is preliminary data.</text>
</comment>
<dbReference type="GO" id="GO:0006887">
    <property type="term" value="P:exocytosis"/>
    <property type="evidence" value="ECO:0007669"/>
    <property type="project" value="UniProtKB-KW"/>
</dbReference>
<dbReference type="Proteomes" id="UP000288716">
    <property type="component" value="Unassembled WGS sequence"/>
</dbReference>
<dbReference type="InterPro" id="IPR002110">
    <property type="entry name" value="Ankyrin_rpt"/>
</dbReference>
<keyword evidence="3" id="KW-1052">Target cell membrane</keyword>
<dbReference type="GO" id="GO:0044231">
    <property type="term" value="C:host cell presynaptic membrane"/>
    <property type="evidence" value="ECO:0007669"/>
    <property type="project" value="UniProtKB-KW"/>
</dbReference>
<dbReference type="Gene3D" id="1.25.40.20">
    <property type="entry name" value="Ankyrin repeat-containing domain"/>
    <property type="match status" value="1"/>
</dbReference>
<evidence type="ECO:0000256" key="2">
    <source>
        <dbReference type="ARBA" id="ARBA00022483"/>
    </source>
</evidence>
<accession>A0A443RVC3</accession>
<dbReference type="VEuPathDB" id="VectorBase:LDEU012699"/>
<dbReference type="GO" id="GO:0044218">
    <property type="term" value="C:other organism cell membrane"/>
    <property type="evidence" value="ECO:0007669"/>
    <property type="project" value="UniProtKB-KW"/>
</dbReference>
<dbReference type="AlphaFoldDB" id="A0A443RVC3"/>
<keyword evidence="2" id="KW-0268">Exocytosis</keyword>
<dbReference type="Pfam" id="PF13637">
    <property type="entry name" value="Ank_4"/>
    <property type="match status" value="1"/>
</dbReference>
<feature type="non-terminal residue" evidence="6">
    <location>
        <position position="1"/>
    </location>
</feature>
<dbReference type="InterPro" id="IPR036770">
    <property type="entry name" value="Ankyrin_rpt-contain_sf"/>
</dbReference>
<sequence length="149" mass="17044">HLAASYRKNEVIRAINQKVPNLDINAKGPKMLTPLQMAVKYMYRHFSTIELLVHLNADCNVFDGDGNSVLHIAVQGFNDCFYGNKKFICGQKGNESKVFKKKREYLSAIQQTNCAYLVVLNNLIERGKANIYARNNKNERLLLARFDFS</sequence>
<reference evidence="6 7" key="1">
    <citation type="journal article" date="2018" name="Gigascience">
        <title>Genomes of trombidid mites reveal novel predicted allergens and laterally-transferred genes associated with secondary metabolism.</title>
        <authorList>
            <person name="Dong X."/>
            <person name="Chaisiri K."/>
            <person name="Xia D."/>
            <person name="Armstrong S.D."/>
            <person name="Fang Y."/>
            <person name="Donnelly M.J."/>
            <person name="Kadowaki T."/>
            <person name="McGarry J.W."/>
            <person name="Darby A.C."/>
            <person name="Makepeace B.L."/>
        </authorList>
    </citation>
    <scope>NUCLEOTIDE SEQUENCE [LARGE SCALE GENOMIC DNA]</scope>
    <source>
        <strain evidence="6">UoL-UT</strain>
    </source>
</reference>
<evidence type="ECO:0000313" key="6">
    <source>
        <dbReference type="EMBL" id="RWS19341.1"/>
    </source>
</evidence>
<protein>
    <submittedName>
        <fullName evidence="6">Uncharacterized protein</fullName>
    </submittedName>
</protein>
<dbReference type="EMBL" id="NCKV01027389">
    <property type="protein sequence ID" value="RWS19341.1"/>
    <property type="molecule type" value="Genomic_DNA"/>
</dbReference>
<dbReference type="OrthoDB" id="10258888at2759"/>
<evidence type="ECO:0000313" key="7">
    <source>
        <dbReference type="Proteomes" id="UP000288716"/>
    </source>
</evidence>
<evidence type="ECO:0000256" key="5">
    <source>
        <dbReference type="ARBA" id="ARBA00023298"/>
    </source>
</evidence>
<keyword evidence="5" id="KW-0472">Membrane</keyword>
<keyword evidence="4" id="KW-0528">Neurotoxin</keyword>
<keyword evidence="4" id="KW-0800">Toxin</keyword>
<comment type="subcellular location">
    <subcellularLocation>
        <location evidence="1">Target cell membrane</location>
    </subcellularLocation>
</comment>
<gene>
    <name evidence="6" type="ORF">B4U80_12315</name>
</gene>